<dbReference type="EMBL" id="CAJNIZ010036347">
    <property type="protein sequence ID" value="CAE7564877.1"/>
    <property type="molecule type" value="Genomic_DNA"/>
</dbReference>
<organism evidence="1 2">
    <name type="scientific">Symbiodinium pilosum</name>
    <name type="common">Dinoflagellate</name>
    <dbReference type="NCBI Taxonomy" id="2952"/>
    <lineage>
        <taxon>Eukaryota</taxon>
        <taxon>Sar</taxon>
        <taxon>Alveolata</taxon>
        <taxon>Dinophyceae</taxon>
        <taxon>Suessiales</taxon>
        <taxon>Symbiodiniaceae</taxon>
        <taxon>Symbiodinium</taxon>
    </lineage>
</organism>
<dbReference type="AlphaFoldDB" id="A0A812UE88"/>
<comment type="caution">
    <text evidence="1">The sequence shown here is derived from an EMBL/GenBank/DDBJ whole genome shotgun (WGS) entry which is preliminary data.</text>
</comment>
<keyword evidence="2" id="KW-1185">Reference proteome</keyword>
<dbReference type="OrthoDB" id="441233at2759"/>
<accession>A0A812UE88</accession>
<protein>
    <submittedName>
        <fullName evidence="1">TSA 417 protein</fullName>
    </submittedName>
</protein>
<proteinExistence type="predicted"/>
<sequence length="67" mass="7261">MLASIHPADWDVVAVGTLASTLAKGACWSHALQLLEMVKPTVVVMGAVISACERTHRWIMALETQML</sequence>
<name>A0A812UE88_SYMPI</name>
<evidence type="ECO:0000313" key="1">
    <source>
        <dbReference type="EMBL" id="CAE7564877.1"/>
    </source>
</evidence>
<gene>
    <name evidence="1" type="primary">TSA 417</name>
    <name evidence="1" type="ORF">SPIL2461_LOCUS15142</name>
</gene>
<dbReference type="Proteomes" id="UP000649617">
    <property type="component" value="Unassembled WGS sequence"/>
</dbReference>
<reference evidence="1" key="1">
    <citation type="submission" date="2021-02" db="EMBL/GenBank/DDBJ databases">
        <authorList>
            <person name="Dougan E. K."/>
            <person name="Rhodes N."/>
            <person name="Thang M."/>
            <person name="Chan C."/>
        </authorList>
    </citation>
    <scope>NUCLEOTIDE SEQUENCE</scope>
</reference>
<evidence type="ECO:0000313" key="2">
    <source>
        <dbReference type="Proteomes" id="UP000649617"/>
    </source>
</evidence>